<accession>A0ABW5EF41</accession>
<sequence length="93" mass="9934">MTLHIVSKSPFSSNALADCVGTFGDDDALLLIEDGIYALSGDIPESLAAGPVYCLEADAEARGLQIPENIRAIDDAGWVSLCAEHKPIVSWFR</sequence>
<gene>
    <name evidence="1" type="primary">tusB</name>
    <name evidence="1" type="ORF">ACFSKX_12330</name>
</gene>
<dbReference type="NCBIfam" id="TIGR03011">
    <property type="entry name" value="sulf_tusB_dsrH"/>
    <property type="match status" value="1"/>
</dbReference>
<dbReference type="Proteomes" id="UP001597425">
    <property type="component" value="Unassembled WGS sequence"/>
</dbReference>
<dbReference type="InterPro" id="IPR007215">
    <property type="entry name" value="Sulphur_relay_TusB/DsrH"/>
</dbReference>
<evidence type="ECO:0000313" key="2">
    <source>
        <dbReference type="Proteomes" id="UP001597425"/>
    </source>
</evidence>
<dbReference type="PANTHER" id="PTHR37526:SF1">
    <property type="entry name" value="PROTEIN TUSB"/>
    <property type="match status" value="1"/>
</dbReference>
<reference evidence="2" key="1">
    <citation type="journal article" date="2019" name="Int. J. Syst. Evol. Microbiol.">
        <title>The Global Catalogue of Microorganisms (GCM) 10K type strain sequencing project: providing services to taxonomists for standard genome sequencing and annotation.</title>
        <authorList>
            <consortium name="The Broad Institute Genomics Platform"/>
            <consortium name="The Broad Institute Genome Sequencing Center for Infectious Disease"/>
            <person name="Wu L."/>
            <person name="Ma J."/>
        </authorList>
    </citation>
    <scope>NUCLEOTIDE SEQUENCE [LARGE SCALE GENOMIC DNA]</scope>
    <source>
        <strain evidence="2">KCTC 12848</strain>
    </source>
</reference>
<protein>
    <submittedName>
        <fullName evidence="1">Sulfurtransferase complex subunit TusB</fullName>
    </submittedName>
</protein>
<evidence type="ECO:0000313" key="1">
    <source>
        <dbReference type="EMBL" id="MFD2311205.1"/>
    </source>
</evidence>
<dbReference type="InterPro" id="IPR027396">
    <property type="entry name" value="DsrEFH-like"/>
</dbReference>
<dbReference type="EMBL" id="JBHUJD010000015">
    <property type="protein sequence ID" value="MFD2311205.1"/>
    <property type="molecule type" value="Genomic_DNA"/>
</dbReference>
<dbReference type="Gene3D" id="3.40.1260.10">
    <property type="entry name" value="DsrEFH-like"/>
    <property type="match status" value="1"/>
</dbReference>
<dbReference type="Pfam" id="PF04077">
    <property type="entry name" value="DsrH"/>
    <property type="match status" value="1"/>
</dbReference>
<keyword evidence="2" id="KW-1185">Reference proteome</keyword>
<dbReference type="RefSeq" id="WP_265723269.1">
    <property type="nucleotide sequence ID" value="NZ_JAPIVK010000044.1"/>
</dbReference>
<dbReference type="PANTHER" id="PTHR37526">
    <property type="entry name" value="PROTEIN TUSB"/>
    <property type="match status" value="1"/>
</dbReference>
<dbReference type="SUPFAM" id="SSF75169">
    <property type="entry name" value="DsrEFH-like"/>
    <property type="match status" value="1"/>
</dbReference>
<organism evidence="1 2">
    <name type="scientific">Microbulbifer halophilus</name>
    <dbReference type="NCBI Taxonomy" id="453963"/>
    <lineage>
        <taxon>Bacteria</taxon>
        <taxon>Pseudomonadati</taxon>
        <taxon>Pseudomonadota</taxon>
        <taxon>Gammaproteobacteria</taxon>
        <taxon>Cellvibrionales</taxon>
        <taxon>Microbulbiferaceae</taxon>
        <taxon>Microbulbifer</taxon>
    </lineage>
</organism>
<proteinExistence type="predicted"/>
<name>A0ABW5EF41_9GAMM</name>
<comment type="caution">
    <text evidence="1">The sequence shown here is derived from an EMBL/GenBank/DDBJ whole genome shotgun (WGS) entry which is preliminary data.</text>
</comment>